<evidence type="ECO:0000313" key="2">
    <source>
        <dbReference type="Proteomes" id="UP000254575"/>
    </source>
</evidence>
<accession>A0A380MVV4</accession>
<organism evidence="1 2">
    <name type="scientific">Suttonella indologenes</name>
    <dbReference type="NCBI Taxonomy" id="13276"/>
    <lineage>
        <taxon>Bacteria</taxon>
        <taxon>Pseudomonadati</taxon>
        <taxon>Pseudomonadota</taxon>
        <taxon>Gammaproteobacteria</taxon>
        <taxon>Cardiobacteriales</taxon>
        <taxon>Cardiobacteriaceae</taxon>
        <taxon>Suttonella</taxon>
    </lineage>
</organism>
<protein>
    <submittedName>
        <fullName evidence="1">Carnitine operon protein CaiE</fullName>
    </submittedName>
</protein>
<sequence length="182" mass="19050">MAIYELNGKRPQIAEGVWVAEAAYVSGDVSLGAQASVWPMAVIRGDVMPIAIGARSNVQDGAVVHATHVSEYAPKGYATTIGEDVIIGHGAVVHGCTIGNEVLIGMNATVLDGAVIESQVLLAAGALVPPNKVLQSGGLYAGNPAKRLRELSATEKTFFKYSAVHYVQLAAQARQARRIDAD</sequence>
<dbReference type="SUPFAM" id="SSF51161">
    <property type="entry name" value="Trimeric LpxA-like enzymes"/>
    <property type="match status" value="1"/>
</dbReference>
<dbReference type="InterPro" id="IPR001451">
    <property type="entry name" value="Hexapep"/>
</dbReference>
<dbReference type="RefSeq" id="WP_115218381.1">
    <property type="nucleotide sequence ID" value="NZ_UHIA01000004.1"/>
</dbReference>
<dbReference type="CDD" id="cd04645">
    <property type="entry name" value="LbH_gamma_CA_like"/>
    <property type="match status" value="1"/>
</dbReference>
<evidence type="ECO:0000313" key="1">
    <source>
        <dbReference type="EMBL" id="SUO96710.1"/>
    </source>
</evidence>
<dbReference type="AlphaFoldDB" id="A0A380MVV4"/>
<dbReference type="Gene3D" id="2.160.10.10">
    <property type="entry name" value="Hexapeptide repeat proteins"/>
    <property type="match status" value="1"/>
</dbReference>
<name>A0A380MVV4_9GAMM</name>
<keyword evidence="2" id="KW-1185">Reference proteome</keyword>
<dbReference type="InterPro" id="IPR047324">
    <property type="entry name" value="LbH_gamma_CA-like"/>
</dbReference>
<dbReference type="EMBL" id="UHIA01000004">
    <property type="protein sequence ID" value="SUO96710.1"/>
    <property type="molecule type" value="Genomic_DNA"/>
</dbReference>
<gene>
    <name evidence="1" type="primary">yrdA</name>
    <name evidence="1" type="ORF">NCTC10717_01127</name>
</gene>
<proteinExistence type="predicted"/>
<dbReference type="InterPro" id="IPR050484">
    <property type="entry name" value="Transf_Hexapept/Carb_Anhydrase"/>
</dbReference>
<dbReference type="OrthoDB" id="9803036at2"/>
<reference evidence="1 2" key="1">
    <citation type="submission" date="2018-06" db="EMBL/GenBank/DDBJ databases">
        <authorList>
            <consortium name="Pathogen Informatics"/>
            <person name="Doyle S."/>
        </authorList>
    </citation>
    <scope>NUCLEOTIDE SEQUENCE [LARGE SCALE GENOMIC DNA]</scope>
    <source>
        <strain evidence="1 2">NCTC10717</strain>
    </source>
</reference>
<dbReference type="PANTHER" id="PTHR13061">
    <property type="entry name" value="DYNACTIN SUBUNIT P25"/>
    <property type="match status" value="1"/>
</dbReference>
<dbReference type="InterPro" id="IPR011004">
    <property type="entry name" value="Trimer_LpxA-like_sf"/>
</dbReference>
<dbReference type="PANTHER" id="PTHR13061:SF56">
    <property type="entry name" value="PROTEIN YRDA"/>
    <property type="match status" value="1"/>
</dbReference>
<dbReference type="Pfam" id="PF00132">
    <property type="entry name" value="Hexapep"/>
    <property type="match status" value="1"/>
</dbReference>
<dbReference type="Proteomes" id="UP000254575">
    <property type="component" value="Unassembled WGS sequence"/>
</dbReference>